<feature type="transmembrane region" description="Helical" evidence="1">
    <location>
        <begin position="12"/>
        <end position="30"/>
    </location>
</feature>
<dbReference type="CDD" id="cd08994">
    <property type="entry name" value="GH43_62_32_68_117_130-like"/>
    <property type="match status" value="1"/>
</dbReference>
<keyword evidence="1" id="KW-1133">Transmembrane helix</keyword>
<gene>
    <name evidence="2" type="ORF">IEE83_32585</name>
</gene>
<evidence type="ECO:0000256" key="1">
    <source>
        <dbReference type="SAM" id="Phobius"/>
    </source>
</evidence>
<keyword evidence="1" id="KW-0472">Membrane</keyword>
<organism evidence="2 3">
    <name type="scientific">Dyadobacter subterraneus</name>
    <dbReference type="NCBI Taxonomy" id="2773304"/>
    <lineage>
        <taxon>Bacteria</taxon>
        <taxon>Pseudomonadati</taxon>
        <taxon>Bacteroidota</taxon>
        <taxon>Cytophagia</taxon>
        <taxon>Cytophagales</taxon>
        <taxon>Spirosomataceae</taxon>
        <taxon>Dyadobacter</taxon>
    </lineage>
</organism>
<name>A0ABR9WM81_9BACT</name>
<protein>
    <submittedName>
        <fullName evidence="2">Glycoside hydrolase family protein</fullName>
    </submittedName>
</protein>
<dbReference type="EMBL" id="JACYGY010000003">
    <property type="protein sequence ID" value="MBE9466628.1"/>
    <property type="molecule type" value="Genomic_DNA"/>
</dbReference>
<evidence type="ECO:0000313" key="3">
    <source>
        <dbReference type="Proteomes" id="UP000634134"/>
    </source>
</evidence>
<keyword evidence="1" id="KW-0812">Transmembrane</keyword>
<dbReference type="RefSeq" id="WP_194124913.1">
    <property type="nucleotide sequence ID" value="NZ_JACYGY010000003.1"/>
</dbReference>
<accession>A0ABR9WM81</accession>
<comment type="caution">
    <text evidence="2">The sequence shown here is derived from an EMBL/GenBank/DDBJ whole genome shotgun (WGS) entry which is preliminary data.</text>
</comment>
<keyword evidence="3" id="KW-1185">Reference proteome</keyword>
<dbReference type="SUPFAM" id="SSF75005">
    <property type="entry name" value="Arabinanase/levansucrase/invertase"/>
    <property type="match status" value="1"/>
</dbReference>
<proteinExistence type="predicted"/>
<dbReference type="Proteomes" id="UP000634134">
    <property type="component" value="Unassembled WGS sequence"/>
</dbReference>
<dbReference type="GO" id="GO:0016787">
    <property type="term" value="F:hydrolase activity"/>
    <property type="evidence" value="ECO:0007669"/>
    <property type="project" value="UniProtKB-KW"/>
</dbReference>
<sequence>MIKKKILKKAMRSLFIMSASFAIYFFSQLLKNDHLGASLNIGGGIVEGGFKMKDYWVWDGSAIQTEDGKFHLFASRWPKKFPFRNGYLHYSEIVRASADKPEGPYTFQEVVLPNRVEGYFDGRMTHNPTICKIGDQFVLFYIGSTYKGVCPTVEQLMYKYESDVYQNIRIGMATAKAIGGPWHRLNTPILAPKSGSWDSTIVTNPSPCILANGNIVLAYRSNTPKGLRVGIAIAKSLKDSFRRISNGPIGDFNIEDPYLWLNKDNFEIIAKDMTGELTGEKHAGVRLISKDCRNWMLAITPKAYSRTISWSNLETKTLGSLERPQLLLLKNRPKYIFAASADNQGWEHDAENTWITVRYVNNYAL</sequence>
<keyword evidence="2" id="KW-0378">Hydrolase</keyword>
<reference evidence="3" key="1">
    <citation type="submission" date="2023-07" db="EMBL/GenBank/DDBJ databases">
        <title>Dyadobacter sp. nov 'subterranea' isolated from contaminted grondwater.</title>
        <authorList>
            <person name="Szabo I."/>
            <person name="Al-Omari J."/>
            <person name="Szerdahelyi S.G."/>
            <person name="Rado J."/>
        </authorList>
    </citation>
    <scope>NUCLEOTIDE SEQUENCE [LARGE SCALE GENOMIC DNA]</scope>
    <source>
        <strain evidence="3">UP-52</strain>
    </source>
</reference>
<evidence type="ECO:0000313" key="2">
    <source>
        <dbReference type="EMBL" id="MBE9466628.1"/>
    </source>
</evidence>
<dbReference type="InterPro" id="IPR023296">
    <property type="entry name" value="Glyco_hydro_beta-prop_sf"/>
</dbReference>
<dbReference type="Gene3D" id="2.115.10.20">
    <property type="entry name" value="Glycosyl hydrolase domain, family 43"/>
    <property type="match status" value="1"/>
</dbReference>